<protein>
    <submittedName>
        <fullName evidence="1">Uncharacterized protein</fullName>
    </submittedName>
</protein>
<organism evidence="1 2">
    <name type="scientific">Trichinella patagoniensis</name>
    <dbReference type="NCBI Taxonomy" id="990121"/>
    <lineage>
        <taxon>Eukaryota</taxon>
        <taxon>Metazoa</taxon>
        <taxon>Ecdysozoa</taxon>
        <taxon>Nematoda</taxon>
        <taxon>Enoplea</taxon>
        <taxon>Dorylaimia</taxon>
        <taxon>Trichinellida</taxon>
        <taxon>Trichinellidae</taxon>
        <taxon>Trichinella</taxon>
    </lineage>
</organism>
<dbReference type="Proteomes" id="UP000054783">
    <property type="component" value="Unassembled WGS sequence"/>
</dbReference>
<sequence>MRRADEYVLHRERLFIKFAAYILIRKYIIANLHLHMIPNSSKFTVDVPMFALFVFSPWMQMKIS</sequence>
<evidence type="ECO:0000313" key="2">
    <source>
        <dbReference type="Proteomes" id="UP000054783"/>
    </source>
</evidence>
<evidence type="ECO:0000313" key="1">
    <source>
        <dbReference type="EMBL" id="KRY21249.1"/>
    </source>
</evidence>
<gene>
    <name evidence="1" type="ORF">T12_1083</name>
</gene>
<accession>A0A0V1A912</accession>
<comment type="caution">
    <text evidence="1">The sequence shown here is derived from an EMBL/GenBank/DDBJ whole genome shotgun (WGS) entry which is preliminary data.</text>
</comment>
<name>A0A0V1A912_9BILA</name>
<keyword evidence="2" id="KW-1185">Reference proteome</keyword>
<dbReference type="EMBL" id="JYDQ01000018">
    <property type="protein sequence ID" value="KRY21249.1"/>
    <property type="molecule type" value="Genomic_DNA"/>
</dbReference>
<dbReference type="AlphaFoldDB" id="A0A0V1A912"/>
<proteinExistence type="predicted"/>
<reference evidence="1 2" key="1">
    <citation type="submission" date="2015-01" db="EMBL/GenBank/DDBJ databases">
        <title>Evolution of Trichinella species and genotypes.</title>
        <authorList>
            <person name="Korhonen P.K."/>
            <person name="Edoardo P."/>
            <person name="Giuseppe L.R."/>
            <person name="Gasser R.B."/>
        </authorList>
    </citation>
    <scope>NUCLEOTIDE SEQUENCE [LARGE SCALE GENOMIC DNA]</scope>
    <source>
        <strain evidence="1">ISS2496</strain>
    </source>
</reference>